<dbReference type="Gene3D" id="1.10.10.10">
    <property type="entry name" value="Winged helix-like DNA-binding domain superfamily/Winged helix DNA-binding domain"/>
    <property type="match status" value="1"/>
</dbReference>
<dbReference type="PANTHER" id="PTHR24567">
    <property type="entry name" value="CRP FAMILY TRANSCRIPTIONAL REGULATORY PROTEIN"/>
    <property type="match status" value="1"/>
</dbReference>
<dbReference type="GO" id="GO:0005829">
    <property type="term" value="C:cytosol"/>
    <property type="evidence" value="ECO:0007669"/>
    <property type="project" value="TreeGrafter"/>
</dbReference>
<reference evidence="6" key="1">
    <citation type="submission" date="2016-01" db="EMBL/GenBank/DDBJ databases">
        <authorList>
            <person name="Mcilroy J.S."/>
            <person name="Karst M S."/>
            <person name="Albertsen M."/>
        </authorList>
    </citation>
    <scope>NUCLEOTIDE SEQUENCE</scope>
    <source>
        <strain evidence="6">Cfx-K</strain>
    </source>
</reference>
<keyword evidence="3" id="KW-0804">Transcription</keyword>
<keyword evidence="1" id="KW-0805">Transcription regulation</keyword>
<dbReference type="OrthoDB" id="156829at2"/>
<dbReference type="SMART" id="SM00419">
    <property type="entry name" value="HTH_CRP"/>
    <property type="match status" value="1"/>
</dbReference>
<proteinExistence type="predicted"/>
<dbReference type="AlphaFoldDB" id="A0A160T0X9"/>
<feature type="domain" description="Cyclic nucleotide-binding" evidence="4">
    <location>
        <begin position="19"/>
        <end position="122"/>
    </location>
</feature>
<sequence length="245" mass="27369">MVSMQHTANLCEAVGRCALFHDLSEEECERITAAGRLYETPPGSFFFHQGEESTMLYVLVSGRAKLSQVTSDGHQVIVNYFGPGEGLGIVMALNELPYPLSAEAIEPCLAVGWRRETMLDLMQHNAQLALNGLNMVGRRFAQMQSRFQELATQRVEQRVARALMRLVRQFGRRTEEGVLIDMPLSREDLAQMTGTNLYNVSRILSKWESDGLIATGRKKITLLKAHELVVLAEDIPHPGQTPTKS</sequence>
<evidence type="ECO:0000313" key="7">
    <source>
        <dbReference type="Proteomes" id="UP000215027"/>
    </source>
</evidence>
<evidence type="ECO:0000256" key="2">
    <source>
        <dbReference type="ARBA" id="ARBA00023125"/>
    </source>
</evidence>
<evidence type="ECO:0000259" key="5">
    <source>
        <dbReference type="PROSITE" id="PS51063"/>
    </source>
</evidence>
<dbReference type="InterPro" id="IPR050397">
    <property type="entry name" value="Env_Response_Regulators"/>
</dbReference>
<dbReference type="Pfam" id="PF13545">
    <property type="entry name" value="HTH_Crp_2"/>
    <property type="match status" value="1"/>
</dbReference>
<accession>A0A160T0X9</accession>
<dbReference type="InterPro" id="IPR036390">
    <property type="entry name" value="WH_DNA-bd_sf"/>
</dbReference>
<dbReference type="InterPro" id="IPR014710">
    <property type="entry name" value="RmlC-like_jellyroll"/>
</dbReference>
<dbReference type="Pfam" id="PF00027">
    <property type="entry name" value="cNMP_binding"/>
    <property type="match status" value="1"/>
</dbReference>
<evidence type="ECO:0000256" key="3">
    <source>
        <dbReference type="ARBA" id="ARBA00023163"/>
    </source>
</evidence>
<dbReference type="SUPFAM" id="SSF46785">
    <property type="entry name" value="Winged helix' DNA-binding domain"/>
    <property type="match status" value="1"/>
</dbReference>
<dbReference type="CDD" id="cd00092">
    <property type="entry name" value="HTH_CRP"/>
    <property type="match status" value="1"/>
</dbReference>
<keyword evidence="7" id="KW-1185">Reference proteome</keyword>
<evidence type="ECO:0000313" key="6">
    <source>
        <dbReference type="EMBL" id="CUS01990.2"/>
    </source>
</evidence>
<dbReference type="Proteomes" id="UP000215027">
    <property type="component" value="Chromosome I"/>
</dbReference>
<organism evidence="6 7">
    <name type="scientific">Candidatus Promineifilum breve</name>
    <dbReference type="NCBI Taxonomy" id="1806508"/>
    <lineage>
        <taxon>Bacteria</taxon>
        <taxon>Bacillati</taxon>
        <taxon>Chloroflexota</taxon>
        <taxon>Ardenticatenia</taxon>
        <taxon>Candidatus Promineifilales</taxon>
        <taxon>Candidatus Promineifilaceae</taxon>
        <taxon>Candidatus Promineifilum</taxon>
    </lineage>
</organism>
<keyword evidence="2" id="KW-0238">DNA-binding</keyword>
<dbReference type="EMBL" id="LN890655">
    <property type="protein sequence ID" value="CUS01990.2"/>
    <property type="molecule type" value="Genomic_DNA"/>
</dbReference>
<dbReference type="PROSITE" id="PS50042">
    <property type="entry name" value="CNMP_BINDING_3"/>
    <property type="match status" value="1"/>
</dbReference>
<dbReference type="KEGG" id="pbf:CFX0092_A0109"/>
<evidence type="ECO:0000259" key="4">
    <source>
        <dbReference type="PROSITE" id="PS50042"/>
    </source>
</evidence>
<name>A0A160T0X9_9CHLR</name>
<dbReference type="GO" id="GO:0003677">
    <property type="term" value="F:DNA binding"/>
    <property type="evidence" value="ECO:0007669"/>
    <property type="project" value="UniProtKB-KW"/>
</dbReference>
<dbReference type="InterPro" id="IPR018490">
    <property type="entry name" value="cNMP-bd_dom_sf"/>
</dbReference>
<gene>
    <name evidence="6" type="ORF">CFX0092_A0109</name>
</gene>
<protein>
    <submittedName>
        <fullName evidence="6">Crp family transcriptional regulator</fullName>
    </submittedName>
</protein>
<dbReference type="PROSITE" id="PS51063">
    <property type="entry name" value="HTH_CRP_2"/>
    <property type="match status" value="1"/>
</dbReference>
<dbReference type="CDD" id="cd00038">
    <property type="entry name" value="CAP_ED"/>
    <property type="match status" value="1"/>
</dbReference>
<dbReference type="Gene3D" id="2.60.120.10">
    <property type="entry name" value="Jelly Rolls"/>
    <property type="match status" value="1"/>
</dbReference>
<dbReference type="InterPro" id="IPR036388">
    <property type="entry name" value="WH-like_DNA-bd_sf"/>
</dbReference>
<dbReference type="GO" id="GO:0003700">
    <property type="term" value="F:DNA-binding transcription factor activity"/>
    <property type="evidence" value="ECO:0007669"/>
    <property type="project" value="TreeGrafter"/>
</dbReference>
<feature type="domain" description="HTH crp-type" evidence="5">
    <location>
        <begin position="153"/>
        <end position="226"/>
    </location>
</feature>
<dbReference type="InterPro" id="IPR012318">
    <property type="entry name" value="HTH_CRP"/>
</dbReference>
<evidence type="ECO:0000256" key="1">
    <source>
        <dbReference type="ARBA" id="ARBA00023015"/>
    </source>
</evidence>
<dbReference type="PANTHER" id="PTHR24567:SF28">
    <property type="entry name" value="LISTERIOLYSIN REGULATORY PROTEIN"/>
    <property type="match status" value="1"/>
</dbReference>
<dbReference type="SMART" id="SM00100">
    <property type="entry name" value="cNMP"/>
    <property type="match status" value="1"/>
</dbReference>
<dbReference type="SUPFAM" id="SSF51206">
    <property type="entry name" value="cAMP-binding domain-like"/>
    <property type="match status" value="1"/>
</dbReference>
<dbReference type="InterPro" id="IPR000595">
    <property type="entry name" value="cNMP-bd_dom"/>
</dbReference>